<dbReference type="KEGG" id="hro:HELRODRAFT_177929"/>
<dbReference type="STRING" id="6412.T1FCH3"/>
<protein>
    <submittedName>
        <fullName evidence="3 4">Uncharacterized protein</fullName>
    </submittedName>
</protein>
<evidence type="ECO:0000313" key="5">
    <source>
        <dbReference type="Proteomes" id="UP000015101"/>
    </source>
</evidence>
<dbReference type="EMBL" id="AMQM01006239">
    <property type="status" value="NOT_ANNOTATED_CDS"/>
    <property type="molecule type" value="Genomic_DNA"/>
</dbReference>
<name>T1FCH3_HELRO</name>
<dbReference type="CTD" id="20206522"/>
<reference evidence="4" key="3">
    <citation type="submission" date="2015-06" db="UniProtKB">
        <authorList>
            <consortium name="EnsemblMetazoa"/>
        </authorList>
    </citation>
    <scope>IDENTIFICATION</scope>
</reference>
<sequence length="333" mass="36891">MKFLMLVGSLVVAGLLSTRAEKSDVYDEIMKAVLELKVEEFEKQEEDGEGEERGEVAGGNGVDQKLFECKKYGEKCSPFSKCCNGLRCNKQSGFTGFFKSARCGECGKQGQSCRHDSECCLGSDCSGVFNRNVPERFRRIIKLPVAFLQHGLLDSSVTWVINSRRRSLGTYLIFLFHKCSVIFPLPAYVLADEGFNVWLGNVRETSYSVGLPGVDQNAQETWDFTPSNYNLLRAKIEESEKAEAKGEEEEEAEAELKGLFNCRTNGASCNAIQKCCKGNRCSGILSGTCISCGKQGQKCLYDSECCPGTECSGFLITKRTCKAITRRSKNLRD</sequence>
<keyword evidence="5" id="KW-1185">Reference proteome</keyword>
<dbReference type="InParanoid" id="T1FCH3"/>
<dbReference type="GeneID" id="20206522"/>
<keyword evidence="2" id="KW-0732">Signal</keyword>
<dbReference type="PANTHER" id="PTHR11005">
    <property type="entry name" value="LYSOSOMAL ACID LIPASE-RELATED"/>
    <property type="match status" value="1"/>
</dbReference>
<dbReference type="EMBL" id="KB097336">
    <property type="protein sequence ID" value="ESN97501.1"/>
    <property type="molecule type" value="Genomic_DNA"/>
</dbReference>
<keyword evidence="1" id="KW-0175">Coiled coil</keyword>
<evidence type="ECO:0000256" key="2">
    <source>
        <dbReference type="SAM" id="SignalP"/>
    </source>
</evidence>
<dbReference type="HOGENOM" id="CLU_834920_0_0_1"/>
<dbReference type="EnsemblMetazoa" id="HelroT177929">
    <property type="protein sequence ID" value="HelroP177929"/>
    <property type="gene ID" value="HelroG177929"/>
</dbReference>
<dbReference type="InterPro" id="IPR029058">
    <property type="entry name" value="AB_hydrolase_fold"/>
</dbReference>
<reference evidence="3 5" key="2">
    <citation type="journal article" date="2013" name="Nature">
        <title>Insights into bilaterian evolution from three spiralian genomes.</title>
        <authorList>
            <person name="Simakov O."/>
            <person name="Marletaz F."/>
            <person name="Cho S.J."/>
            <person name="Edsinger-Gonzales E."/>
            <person name="Havlak P."/>
            <person name="Hellsten U."/>
            <person name="Kuo D.H."/>
            <person name="Larsson T."/>
            <person name="Lv J."/>
            <person name="Arendt D."/>
            <person name="Savage R."/>
            <person name="Osoegawa K."/>
            <person name="de Jong P."/>
            <person name="Grimwood J."/>
            <person name="Chapman J.A."/>
            <person name="Shapiro H."/>
            <person name="Aerts A."/>
            <person name="Otillar R.P."/>
            <person name="Terry A.Y."/>
            <person name="Boore J.L."/>
            <person name="Grigoriev I.V."/>
            <person name="Lindberg D.R."/>
            <person name="Seaver E.C."/>
            <person name="Weisblat D.A."/>
            <person name="Putnam N.H."/>
            <person name="Rokhsar D.S."/>
        </authorList>
    </citation>
    <scope>NUCLEOTIDE SEQUENCE</scope>
</reference>
<organism evidence="4 5">
    <name type="scientific">Helobdella robusta</name>
    <name type="common">Californian leech</name>
    <dbReference type="NCBI Taxonomy" id="6412"/>
    <lineage>
        <taxon>Eukaryota</taxon>
        <taxon>Metazoa</taxon>
        <taxon>Spiralia</taxon>
        <taxon>Lophotrochozoa</taxon>
        <taxon>Annelida</taxon>
        <taxon>Clitellata</taxon>
        <taxon>Hirudinea</taxon>
        <taxon>Rhynchobdellida</taxon>
        <taxon>Glossiphoniidae</taxon>
        <taxon>Helobdella</taxon>
    </lineage>
</organism>
<evidence type="ECO:0000313" key="4">
    <source>
        <dbReference type="EnsemblMetazoa" id="HelroP177929"/>
    </source>
</evidence>
<accession>T1FCH3</accession>
<dbReference type="EMBL" id="AMQM01006240">
    <property type="status" value="NOT_ANNOTATED_CDS"/>
    <property type="molecule type" value="Genomic_DNA"/>
</dbReference>
<gene>
    <name evidence="4" type="primary">20206522</name>
    <name evidence="3" type="ORF">HELRODRAFT_177929</name>
</gene>
<dbReference type="OrthoDB" id="9974421at2759"/>
<dbReference type="Proteomes" id="UP000015101">
    <property type="component" value="Unassembled WGS sequence"/>
</dbReference>
<evidence type="ECO:0000256" key="1">
    <source>
        <dbReference type="SAM" id="Coils"/>
    </source>
</evidence>
<dbReference type="AlphaFoldDB" id="T1FCH3"/>
<feature type="coiled-coil region" evidence="1">
    <location>
        <begin position="229"/>
        <end position="257"/>
    </location>
</feature>
<proteinExistence type="predicted"/>
<dbReference type="Gene3D" id="3.40.50.1820">
    <property type="entry name" value="alpha/beta hydrolase"/>
    <property type="match status" value="1"/>
</dbReference>
<evidence type="ECO:0000313" key="3">
    <source>
        <dbReference type="EMBL" id="ESN97501.1"/>
    </source>
</evidence>
<feature type="chain" id="PRO_5010980512" evidence="2">
    <location>
        <begin position="21"/>
        <end position="333"/>
    </location>
</feature>
<reference evidence="5" key="1">
    <citation type="submission" date="2012-12" db="EMBL/GenBank/DDBJ databases">
        <authorList>
            <person name="Hellsten U."/>
            <person name="Grimwood J."/>
            <person name="Chapman J.A."/>
            <person name="Shapiro H."/>
            <person name="Aerts A."/>
            <person name="Otillar R.P."/>
            <person name="Terry A.Y."/>
            <person name="Boore J.L."/>
            <person name="Simakov O."/>
            <person name="Marletaz F."/>
            <person name="Cho S.-J."/>
            <person name="Edsinger-Gonzales E."/>
            <person name="Havlak P."/>
            <person name="Kuo D.-H."/>
            <person name="Larsson T."/>
            <person name="Lv J."/>
            <person name="Arendt D."/>
            <person name="Savage R."/>
            <person name="Osoegawa K."/>
            <person name="de Jong P."/>
            <person name="Lindberg D.R."/>
            <person name="Seaver E.C."/>
            <person name="Weisblat D.A."/>
            <person name="Putnam N.H."/>
            <person name="Grigoriev I.V."/>
            <person name="Rokhsar D.S."/>
        </authorList>
    </citation>
    <scope>NUCLEOTIDE SEQUENCE</scope>
</reference>
<dbReference type="RefSeq" id="XP_009024332.1">
    <property type="nucleotide sequence ID" value="XM_009026084.1"/>
</dbReference>
<feature type="signal peptide" evidence="2">
    <location>
        <begin position="1"/>
        <end position="20"/>
    </location>
</feature>